<dbReference type="InterPro" id="IPR036396">
    <property type="entry name" value="Cyt_P450_sf"/>
</dbReference>
<dbReference type="PANTHER" id="PTHR24305">
    <property type="entry name" value="CYTOCHROME P450"/>
    <property type="match status" value="1"/>
</dbReference>
<name>A0A8K0VW20_9PLEO</name>
<evidence type="ECO:0000256" key="4">
    <source>
        <dbReference type="ARBA" id="ARBA00023004"/>
    </source>
</evidence>
<keyword evidence="6" id="KW-1133">Transmembrane helix</keyword>
<reference evidence="7" key="1">
    <citation type="journal article" date="2021" name="Nat. Commun.">
        <title>Genetic determinants of endophytism in the Arabidopsis root mycobiome.</title>
        <authorList>
            <person name="Mesny F."/>
            <person name="Miyauchi S."/>
            <person name="Thiergart T."/>
            <person name="Pickel B."/>
            <person name="Atanasova L."/>
            <person name="Karlsson M."/>
            <person name="Huettel B."/>
            <person name="Barry K.W."/>
            <person name="Haridas S."/>
            <person name="Chen C."/>
            <person name="Bauer D."/>
            <person name="Andreopoulos W."/>
            <person name="Pangilinan J."/>
            <person name="LaButti K."/>
            <person name="Riley R."/>
            <person name="Lipzen A."/>
            <person name="Clum A."/>
            <person name="Drula E."/>
            <person name="Henrissat B."/>
            <person name="Kohler A."/>
            <person name="Grigoriev I.V."/>
            <person name="Martin F.M."/>
            <person name="Hacquard S."/>
        </authorList>
    </citation>
    <scope>NUCLEOTIDE SEQUENCE</scope>
    <source>
        <strain evidence="7">MPI-SDFR-AT-0120</strain>
    </source>
</reference>
<evidence type="ECO:0000256" key="3">
    <source>
        <dbReference type="ARBA" id="ARBA00022723"/>
    </source>
</evidence>
<keyword evidence="6" id="KW-0812">Transmembrane</keyword>
<sequence length="538" mass="61042">MSAKKLLLNGSSLLAERAVFRTSDAASFVAAHPQRAALTVLIAGFGLLSLLITYRIFFHPLSKLPGPFLAKFSGAWRNAKYFRGQWHDDVLELHKKYGRVVRVAPNEVSIVDEYAMKNLYGHGHNAQKTSWYNVWNPPGGRTHFFSTTDKKTHAFLRKRVTGAYSMSSILKYEQYIQSCLDLLFHRLQEHAGSGQAVDIAHFTDAFAFDVIGELGHGEELGHLRTGTDVNGVRKDIFGTFVIASTMGHFPIFASLARSNFTRALLPELFKELVIWSNKKIADRLANHQDVKRDDMLGHFCRMKTIDGKPVPADDILIEAVNLVGAGADTTAIGMKACLYYLAKSPEYYRLVQDEVDAFHKKQQTPDAITYAQTQQLPILQAVIKEATRLMPSIVFQLLRYAPENFVVRDYAIPAGTPVGISPIAQNRDREIWGEDADEFRPARWLEDEEKRKYFESVNMTFGGNGPRTCIGKNIALVEIHKFIAQFIYNFDFALADPNDIWKITTYWFMYQYDFKMKISLRKNRAPRTPEGIDDDAKH</sequence>
<dbReference type="EMBL" id="JAGMVJ010000014">
    <property type="protein sequence ID" value="KAH7082090.1"/>
    <property type="molecule type" value="Genomic_DNA"/>
</dbReference>
<evidence type="ECO:0000256" key="1">
    <source>
        <dbReference type="ARBA" id="ARBA00001971"/>
    </source>
</evidence>
<dbReference type="PRINTS" id="PR00463">
    <property type="entry name" value="EP450I"/>
</dbReference>
<dbReference type="Gene3D" id="1.10.630.10">
    <property type="entry name" value="Cytochrome P450"/>
    <property type="match status" value="1"/>
</dbReference>
<dbReference type="GO" id="GO:0016705">
    <property type="term" value="F:oxidoreductase activity, acting on paired donors, with incorporation or reduction of molecular oxygen"/>
    <property type="evidence" value="ECO:0007669"/>
    <property type="project" value="InterPro"/>
</dbReference>
<gene>
    <name evidence="7" type="ORF">FB567DRAFT_97852</name>
</gene>
<dbReference type="InterPro" id="IPR002401">
    <property type="entry name" value="Cyt_P450_E_grp-I"/>
</dbReference>
<dbReference type="CDD" id="cd11060">
    <property type="entry name" value="CYP57A1-like"/>
    <property type="match status" value="1"/>
</dbReference>
<dbReference type="InterPro" id="IPR001128">
    <property type="entry name" value="Cyt_P450"/>
</dbReference>
<dbReference type="GO" id="GO:0020037">
    <property type="term" value="F:heme binding"/>
    <property type="evidence" value="ECO:0007669"/>
    <property type="project" value="InterPro"/>
</dbReference>
<dbReference type="PRINTS" id="PR00385">
    <property type="entry name" value="P450"/>
</dbReference>
<keyword evidence="4 5" id="KW-0408">Iron</keyword>
<comment type="cofactor">
    <cofactor evidence="1 5">
        <name>heme</name>
        <dbReference type="ChEBI" id="CHEBI:30413"/>
    </cofactor>
</comment>
<keyword evidence="8" id="KW-1185">Reference proteome</keyword>
<dbReference type="GO" id="GO:0004497">
    <property type="term" value="F:monooxygenase activity"/>
    <property type="evidence" value="ECO:0007669"/>
    <property type="project" value="InterPro"/>
</dbReference>
<evidence type="ECO:0000313" key="7">
    <source>
        <dbReference type="EMBL" id="KAH7082090.1"/>
    </source>
</evidence>
<dbReference type="Proteomes" id="UP000813461">
    <property type="component" value="Unassembled WGS sequence"/>
</dbReference>
<protein>
    <submittedName>
        <fullName evidence="7">Cytochrome P450</fullName>
    </submittedName>
</protein>
<evidence type="ECO:0000256" key="2">
    <source>
        <dbReference type="ARBA" id="ARBA00010617"/>
    </source>
</evidence>
<feature type="binding site" description="axial binding residue" evidence="5">
    <location>
        <position position="469"/>
    </location>
    <ligand>
        <name>heme</name>
        <dbReference type="ChEBI" id="CHEBI:30413"/>
    </ligand>
    <ligandPart>
        <name>Fe</name>
        <dbReference type="ChEBI" id="CHEBI:18248"/>
    </ligandPart>
</feature>
<comment type="caution">
    <text evidence="7">The sequence shown here is derived from an EMBL/GenBank/DDBJ whole genome shotgun (WGS) entry which is preliminary data.</text>
</comment>
<keyword evidence="6" id="KW-0472">Membrane</keyword>
<feature type="transmembrane region" description="Helical" evidence="6">
    <location>
        <begin position="35"/>
        <end position="57"/>
    </location>
</feature>
<dbReference type="GO" id="GO:0005506">
    <property type="term" value="F:iron ion binding"/>
    <property type="evidence" value="ECO:0007669"/>
    <property type="project" value="InterPro"/>
</dbReference>
<dbReference type="AlphaFoldDB" id="A0A8K0VW20"/>
<dbReference type="OrthoDB" id="3934656at2759"/>
<comment type="similarity">
    <text evidence="2">Belongs to the cytochrome P450 family.</text>
</comment>
<evidence type="ECO:0000256" key="5">
    <source>
        <dbReference type="PIRSR" id="PIRSR602401-1"/>
    </source>
</evidence>
<accession>A0A8K0VW20</accession>
<proteinExistence type="inferred from homology"/>
<organism evidence="7 8">
    <name type="scientific">Paraphoma chrysanthemicola</name>
    <dbReference type="NCBI Taxonomy" id="798071"/>
    <lineage>
        <taxon>Eukaryota</taxon>
        <taxon>Fungi</taxon>
        <taxon>Dikarya</taxon>
        <taxon>Ascomycota</taxon>
        <taxon>Pezizomycotina</taxon>
        <taxon>Dothideomycetes</taxon>
        <taxon>Pleosporomycetidae</taxon>
        <taxon>Pleosporales</taxon>
        <taxon>Pleosporineae</taxon>
        <taxon>Phaeosphaeriaceae</taxon>
        <taxon>Paraphoma</taxon>
    </lineage>
</organism>
<dbReference type="PANTHER" id="PTHR24305:SF232">
    <property type="entry name" value="P450, PUTATIVE (EUROFUNG)-RELATED"/>
    <property type="match status" value="1"/>
</dbReference>
<dbReference type="InterPro" id="IPR050121">
    <property type="entry name" value="Cytochrome_P450_monoxygenase"/>
</dbReference>
<evidence type="ECO:0000256" key="6">
    <source>
        <dbReference type="SAM" id="Phobius"/>
    </source>
</evidence>
<evidence type="ECO:0000313" key="8">
    <source>
        <dbReference type="Proteomes" id="UP000813461"/>
    </source>
</evidence>
<dbReference type="Pfam" id="PF00067">
    <property type="entry name" value="p450"/>
    <property type="match status" value="1"/>
</dbReference>
<dbReference type="SUPFAM" id="SSF48264">
    <property type="entry name" value="Cytochrome P450"/>
    <property type="match status" value="1"/>
</dbReference>
<keyword evidence="3 5" id="KW-0479">Metal-binding</keyword>
<keyword evidence="5" id="KW-0349">Heme</keyword>